<name>A0AAN5CUC1_9BILA</name>
<comment type="caution">
    <text evidence="2">The sequence shown here is derived from an EMBL/GenBank/DDBJ whole genome shotgun (WGS) entry which is preliminary data.</text>
</comment>
<protein>
    <submittedName>
        <fullName evidence="2">Uncharacterized protein</fullName>
    </submittedName>
</protein>
<feature type="compositionally biased region" description="Polar residues" evidence="1">
    <location>
        <begin position="79"/>
        <end position="106"/>
    </location>
</feature>
<feature type="region of interest" description="Disordered" evidence="1">
    <location>
        <begin position="31"/>
        <end position="122"/>
    </location>
</feature>
<organism evidence="2 3">
    <name type="scientific">Pristionchus mayeri</name>
    <dbReference type="NCBI Taxonomy" id="1317129"/>
    <lineage>
        <taxon>Eukaryota</taxon>
        <taxon>Metazoa</taxon>
        <taxon>Ecdysozoa</taxon>
        <taxon>Nematoda</taxon>
        <taxon>Chromadorea</taxon>
        <taxon>Rhabditida</taxon>
        <taxon>Rhabditina</taxon>
        <taxon>Diplogasteromorpha</taxon>
        <taxon>Diplogasteroidea</taxon>
        <taxon>Neodiplogasteridae</taxon>
        <taxon>Pristionchus</taxon>
    </lineage>
</organism>
<sequence>MNRRTNIKEETRTIDTRDCHSKSLSATCENDRKVECADDRRQQRDTSYRNPEPEYNDEVAYGRIRRSAERDDSERTGRRQNSATMVARTKATTASTMIELSETTAPSGKMSCRERSSHPHSP</sequence>
<accession>A0AAN5CUC1</accession>
<dbReference type="Proteomes" id="UP001328107">
    <property type="component" value="Unassembled WGS sequence"/>
</dbReference>
<evidence type="ECO:0000256" key="1">
    <source>
        <dbReference type="SAM" id="MobiDB-lite"/>
    </source>
</evidence>
<evidence type="ECO:0000313" key="3">
    <source>
        <dbReference type="Proteomes" id="UP001328107"/>
    </source>
</evidence>
<feature type="compositionally biased region" description="Basic and acidic residues" evidence="1">
    <location>
        <begin position="66"/>
        <end position="77"/>
    </location>
</feature>
<gene>
    <name evidence="2" type="ORF">PMAYCL1PPCAC_21228</name>
</gene>
<proteinExistence type="predicted"/>
<evidence type="ECO:0000313" key="2">
    <source>
        <dbReference type="EMBL" id="GMR51033.1"/>
    </source>
</evidence>
<reference evidence="3" key="1">
    <citation type="submission" date="2022-10" db="EMBL/GenBank/DDBJ databases">
        <title>Genome assembly of Pristionchus species.</title>
        <authorList>
            <person name="Yoshida K."/>
            <person name="Sommer R.J."/>
        </authorList>
    </citation>
    <scope>NUCLEOTIDE SEQUENCE [LARGE SCALE GENOMIC DNA]</scope>
    <source>
        <strain evidence="3">RS5460</strain>
    </source>
</reference>
<feature type="compositionally biased region" description="Basic and acidic residues" evidence="1">
    <location>
        <begin position="111"/>
        <end position="122"/>
    </location>
</feature>
<dbReference type="AlphaFoldDB" id="A0AAN5CUC1"/>
<feature type="compositionally biased region" description="Basic and acidic residues" evidence="1">
    <location>
        <begin position="31"/>
        <end position="47"/>
    </location>
</feature>
<dbReference type="EMBL" id="BTRK01000005">
    <property type="protein sequence ID" value="GMR51033.1"/>
    <property type="molecule type" value="Genomic_DNA"/>
</dbReference>
<keyword evidence="3" id="KW-1185">Reference proteome</keyword>